<dbReference type="SUPFAM" id="SSF81321">
    <property type="entry name" value="Family A G protein-coupled receptor-like"/>
    <property type="match status" value="1"/>
</dbReference>
<accession>A0A9J6FGE4</accession>
<dbReference type="Proteomes" id="UP000821853">
    <property type="component" value="Chromosome 1"/>
</dbReference>
<evidence type="ECO:0000313" key="1">
    <source>
        <dbReference type="EMBL" id="KAH9361116.1"/>
    </source>
</evidence>
<dbReference type="OrthoDB" id="5975505at2759"/>
<dbReference type="AlphaFoldDB" id="A0A9J6FGE4"/>
<comment type="caution">
    <text evidence="1">The sequence shown here is derived from an EMBL/GenBank/DDBJ whole genome shotgun (WGS) entry which is preliminary data.</text>
</comment>
<organism evidence="1 2">
    <name type="scientific">Haemaphysalis longicornis</name>
    <name type="common">Bush tick</name>
    <dbReference type="NCBI Taxonomy" id="44386"/>
    <lineage>
        <taxon>Eukaryota</taxon>
        <taxon>Metazoa</taxon>
        <taxon>Ecdysozoa</taxon>
        <taxon>Arthropoda</taxon>
        <taxon>Chelicerata</taxon>
        <taxon>Arachnida</taxon>
        <taxon>Acari</taxon>
        <taxon>Parasitiformes</taxon>
        <taxon>Ixodida</taxon>
        <taxon>Ixodoidea</taxon>
        <taxon>Ixodidae</taxon>
        <taxon>Haemaphysalinae</taxon>
        <taxon>Haemaphysalis</taxon>
    </lineage>
</organism>
<keyword evidence="2" id="KW-1185">Reference proteome</keyword>
<dbReference type="Gene3D" id="1.20.1070.10">
    <property type="entry name" value="Rhodopsin 7-helix transmembrane proteins"/>
    <property type="match status" value="1"/>
</dbReference>
<dbReference type="EMBL" id="JABSTR010000001">
    <property type="protein sequence ID" value="KAH9361116.1"/>
    <property type="molecule type" value="Genomic_DNA"/>
</dbReference>
<dbReference type="VEuPathDB" id="VectorBase:HLOH_042859"/>
<sequence>MPDWFTEASSVATYIAYSNSLLNPIIYGGFNNNFRQGLCTVLHCYMRRKPSQLPRKPPS</sequence>
<proteinExistence type="predicted"/>
<evidence type="ECO:0000313" key="2">
    <source>
        <dbReference type="Proteomes" id="UP000821853"/>
    </source>
</evidence>
<gene>
    <name evidence="1" type="ORF">HPB48_002978</name>
</gene>
<protein>
    <submittedName>
        <fullName evidence="1">Uncharacterized protein</fullName>
    </submittedName>
</protein>
<name>A0A9J6FGE4_HAELO</name>
<reference evidence="1 2" key="1">
    <citation type="journal article" date="2020" name="Cell">
        <title>Large-Scale Comparative Analyses of Tick Genomes Elucidate Their Genetic Diversity and Vector Capacities.</title>
        <authorList>
            <consortium name="Tick Genome and Microbiome Consortium (TIGMIC)"/>
            <person name="Jia N."/>
            <person name="Wang J."/>
            <person name="Shi W."/>
            <person name="Du L."/>
            <person name="Sun Y."/>
            <person name="Zhan W."/>
            <person name="Jiang J.F."/>
            <person name="Wang Q."/>
            <person name="Zhang B."/>
            <person name="Ji P."/>
            <person name="Bell-Sakyi L."/>
            <person name="Cui X.M."/>
            <person name="Yuan T.T."/>
            <person name="Jiang B.G."/>
            <person name="Yang W.F."/>
            <person name="Lam T.T."/>
            <person name="Chang Q.C."/>
            <person name="Ding S.J."/>
            <person name="Wang X.J."/>
            <person name="Zhu J.G."/>
            <person name="Ruan X.D."/>
            <person name="Zhao L."/>
            <person name="Wei J.T."/>
            <person name="Ye R.Z."/>
            <person name="Que T.C."/>
            <person name="Du C.H."/>
            <person name="Zhou Y.H."/>
            <person name="Cheng J.X."/>
            <person name="Dai P.F."/>
            <person name="Guo W.B."/>
            <person name="Han X.H."/>
            <person name="Huang E.J."/>
            <person name="Li L.F."/>
            <person name="Wei W."/>
            <person name="Gao Y.C."/>
            <person name="Liu J.Z."/>
            <person name="Shao H.Z."/>
            <person name="Wang X."/>
            <person name="Wang C.C."/>
            <person name="Yang T.C."/>
            <person name="Huo Q.B."/>
            <person name="Li W."/>
            <person name="Chen H.Y."/>
            <person name="Chen S.E."/>
            <person name="Zhou L.G."/>
            <person name="Ni X.B."/>
            <person name="Tian J.H."/>
            <person name="Sheng Y."/>
            <person name="Liu T."/>
            <person name="Pan Y.S."/>
            <person name="Xia L.Y."/>
            <person name="Li J."/>
            <person name="Zhao F."/>
            <person name="Cao W.C."/>
        </authorList>
    </citation>
    <scope>NUCLEOTIDE SEQUENCE [LARGE SCALE GENOMIC DNA]</scope>
    <source>
        <strain evidence="1">HaeL-2018</strain>
    </source>
</reference>